<organism evidence="1 2">
    <name type="scientific">Vallitalea maricola</name>
    <dbReference type="NCBI Taxonomy" id="3074433"/>
    <lineage>
        <taxon>Bacteria</taxon>
        <taxon>Bacillati</taxon>
        <taxon>Bacillota</taxon>
        <taxon>Clostridia</taxon>
        <taxon>Lachnospirales</taxon>
        <taxon>Vallitaleaceae</taxon>
        <taxon>Vallitalea</taxon>
    </lineage>
</organism>
<protein>
    <submittedName>
        <fullName evidence="1">Uncharacterized protein</fullName>
    </submittedName>
</protein>
<evidence type="ECO:0000313" key="2">
    <source>
        <dbReference type="Proteomes" id="UP001374599"/>
    </source>
</evidence>
<accession>A0ACB5UM84</accession>
<reference evidence="1" key="1">
    <citation type="submission" date="2023-09" db="EMBL/GenBank/DDBJ databases">
        <title>Vallitalea sediminicola and Vallitalea maricola sp. nov., anaerobic bacteria isolated from marine sediment.</title>
        <authorList>
            <person name="Hirano S."/>
            <person name="Maeda A."/>
            <person name="Terahara T."/>
            <person name="Mori K."/>
            <person name="Hamada M."/>
            <person name="Matsumoto R."/>
            <person name="Kobayashi T."/>
        </authorList>
    </citation>
    <scope>NUCLEOTIDE SEQUENCE</scope>
    <source>
        <strain evidence="1">AN17-2</strain>
    </source>
</reference>
<dbReference type="EMBL" id="BTPU01000051">
    <property type="protein sequence ID" value="GMQ63742.1"/>
    <property type="molecule type" value="Genomic_DNA"/>
</dbReference>
<keyword evidence="2" id="KW-1185">Reference proteome</keyword>
<dbReference type="Proteomes" id="UP001374599">
    <property type="component" value="Unassembled WGS sequence"/>
</dbReference>
<proteinExistence type="predicted"/>
<name>A0ACB5UM84_9FIRM</name>
<sequence>MAKNNNKDEKEKKILTENEKLKYEIAEELGLLDKVSVGGWKSLTAKETGRIGGLMTKRKRSVKK</sequence>
<evidence type="ECO:0000313" key="1">
    <source>
        <dbReference type="EMBL" id="GMQ63742.1"/>
    </source>
</evidence>
<comment type="caution">
    <text evidence="1">The sequence shown here is derived from an EMBL/GenBank/DDBJ whole genome shotgun (WGS) entry which is preliminary data.</text>
</comment>
<gene>
    <name evidence="1" type="ORF">AN2V17_29770</name>
</gene>